<dbReference type="InterPro" id="IPR029058">
    <property type="entry name" value="AB_hydrolase_fold"/>
</dbReference>
<dbReference type="PANTHER" id="PTHR43139:SF52">
    <property type="entry name" value="SI:DKEY-122A22.2"/>
    <property type="match status" value="1"/>
</dbReference>
<dbReference type="SUPFAM" id="SSF53474">
    <property type="entry name" value="alpha/beta-Hydrolases"/>
    <property type="match status" value="1"/>
</dbReference>
<feature type="domain" description="AB hydrolase-1" evidence="1">
    <location>
        <begin position="52"/>
        <end position="283"/>
    </location>
</feature>
<dbReference type="AlphaFoldDB" id="A0A0C9QSC4"/>
<dbReference type="PRINTS" id="PR00111">
    <property type="entry name" value="ABHYDROLASE"/>
</dbReference>
<dbReference type="EMBL" id="GCHU01011951">
    <property type="protein sequence ID" value="JAG87595.1"/>
    <property type="molecule type" value="Transcribed_RNA"/>
</dbReference>
<organism evidence="2">
    <name type="scientific">Wollemia nobilis</name>
    <dbReference type="NCBI Taxonomy" id="56998"/>
    <lineage>
        <taxon>Eukaryota</taxon>
        <taxon>Viridiplantae</taxon>
        <taxon>Streptophyta</taxon>
        <taxon>Embryophyta</taxon>
        <taxon>Tracheophyta</taxon>
        <taxon>Spermatophyta</taxon>
        <taxon>Pinopsida</taxon>
        <taxon>Pinidae</taxon>
        <taxon>Conifers II</taxon>
        <taxon>Araucariales</taxon>
        <taxon>Araucariaceae</taxon>
        <taxon>Wollemia</taxon>
    </lineage>
</organism>
<sequence length="308" mass="34330">MGLLSIVGLVSNLRRLYWVSKGLKSVQIELSNGTTMHCWVYKGNTSTSPEKPAVLLIHGFGADGMTAWSKQIGVLGEHFDLYIPDLVFFGESTTRSSERSEIFQAECLKSMLDSLQVKSVVAVGHSYGGFVAFWMAHLYPELVCRLVIVSSGICTPSSNDELLKEFGASDVKEVLLPTTVQDIKRGMHLTIHNMPWLPDFIYKDFMETTGGNRDQKAQLVDAIVIGSKNSQPLPLLTQNVLIVWGMNDRIFKLEEAYTLQRHLGEKATLAVIEECGHVPSLEKSGELNRLLLNFLLNKKRITAELFAK</sequence>
<protein>
    <submittedName>
        <fullName evidence="2">TSA: Wollemia nobilis Ref_Wollemi_Transcript_12021_1173 transcribed RNA sequence</fullName>
    </submittedName>
</protein>
<reference evidence="2" key="1">
    <citation type="submission" date="2015-02" db="EMBL/GenBank/DDBJ databases">
        <title>A transcriptome of Wollemia nobilis - a relic of Gondwana.</title>
        <authorList>
            <person name="Chia J.Y."/>
            <person name="Leong Y.S."/>
            <person name="Abdul Karim S."/>
            <person name="Wan Azmi N."/>
            <person name="Hercus R."/>
            <person name="Croft L."/>
        </authorList>
    </citation>
    <scope>NUCLEOTIDE SEQUENCE</scope>
    <source>
        <strain evidence="2">MaeBrown</strain>
        <tissue evidence="2">Leaf</tissue>
    </source>
</reference>
<accession>A0A0C9QSC4</accession>
<dbReference type="Gene3D" id="3.40.50.1820">
    <property type="entry name" value="alpha/beta hydrolase"/>
    <property type="match status" value="1"/>
</dbReference>
<name>A0A0C9QSC4_9CONI</name>
<dbReference type="InterPro" id="IPR000073">
    <property type="entry name" value="AB_hydrolase_1"/>
</dbReference>
<dbReference type="Pfam" id="PF00561">
    <property type="entry name" value="Abhydrolase_1"/>
    <property type="match status" value="1"/>
</dbReference>
<evidence type="ECO:0000313" key="2">
    <source>
        <dbReference type="EMBL" id="JAG87595.1"/>
    </source>
</evidence>
<dbReference type="PANTHER" id="PTHR43139">
    <property type="entry name" value="SI:DKEY-122A22.2"/>
    <property type="match status" value="1"/>
</dbReference>
<evidence type="ECO:0000259" key="1">
    <source>
        <dbReference type="Pfam" id="PF00561"/>
    </source>
</evidence>
<proteinExistence type="predicted"/>
<dbReference type="InterPro" id="IPR052370">
    <property type="entry name" value="Meta-cleavage_hydrolase"/>
</dbReference>